<dbReference type="STRING" id="314256.OG2516_15809"/>
<gene>
    <name evidence="2" type="ORF">OG2516_15809</name>
</gene>
<feature type="region of interest" description="Disordered" evidence="1">
    <location>
        <begin position="251"/>
        <end position="372"/>
    </location>
</feature>
<name>Q2CBV2_OCEGH</name>
<feature type="compositionally biased region" description="Acidic residues" evidence="1">
    <location>
        <begin position="215"/>
        <end position="229"/>
    </location>
</feature>
<dbReference type="EMBL" id="AAOT01000035">
    <property type="protein sequence ID" value="EAR50168.1"/>
    <property type="molecule type" value="Genomic_DNA"/>
</dbReference>
<feature type="compositionally biased region" description="Acidic residues" evidence="1">
    <location>
        <begin position="288"/>
        <end position="297"/>
    </location>
</feature>
<feature type="region of interest" description="Disordered" evidence="1">
    <location>
        <begin position="215"/>
        <end position="236"/>
    </location>
</feature>
<comment type="caution">
    <text evidence="2">The sequence shown here is derived from an EMBL/GenBank/DDBJ whole genome shotgun (WGS) entry which is preliminary data.</text>
</comment>
<protein>
    <submittedName>
        <fullName evidence="2">Uncharacterized protein</fullName>
    </submittedName>
</protein>
<keyword evidence="3" id="KW-1185">Reference proteome</keyword>
<dbReference type="Proteomes" id="UP000003635">
    <property type="component" value="Unassembled WGS sequence"/>
</dbReference>
<proteinExistence type="predicted"/>
<dbReference type="HOGENOM" id="CLU_062229_0_0_5"/>
<feature type="region of interest" description="Disordered" evidence="1">
    <location>
        <begin position="19"/>
        <end position="151"/>
    </location>
</feature>
<dbReference type="eggNOG" id="ENOG5032YP1">
    <property type="taxonomic scope" value="Bacteria"/>
</dbReference>
<reference evidence="2 3" key="1">
    <citation type="journal article" date="2010" name="J. Bacteriol.">
        <title>Genome sequences of Oceanicola granulosus HTCC2516(T) and Oceanicola batsensis HTCC2597(TDelta).</title>
        <authorList>
            <person name="Thrash J.C."/>
            <person name="Cho J.C."/>
            <person name="Vergin K.L."/>
            <person name="Giovannoni S.J."/>
        </authorList>
    </citation>
    <scope>NUCLEOTIDE SEQUENCE [LARGE SCALE GENOMIC DNA]</scope>
    <source>
        <strain evidence="3">ATCC BAA-861 / DSM 15982 / KCTC 12143 / HTCC2516</strain>
    </source>
</reference>
<feature type="compositionally biased region" description="Basic and acidic residues" evidence="1">
    <location>
        <begin position="343"/>
        <end position="353"/>
    </location>
</feature>
<accession>Q2CBV2</accession>
<dbReference type="AlphaFoldDB" id="Q2CBV2"/>
<evidence type="ECO:0000256" key="1">
    <source>
        <dbReference type="SAM" id="MobiDB-lite"/>
    </source>
</evidence>
<evidence type="ECO:0000313" key="3">
    <source>
        <dbReference type="Proteomes" id="UP000003635"/>
    </source>
</evidence>
<feature type="region of interest" description="Disordered" evidence="1">
    <location>
        <begin position="165"/>
        <end position="198"/>
    </location>
</feature>
<evidence type="ECO:0000313" key="2">
    <source>
        <dbReference type="EMBL" id="EAR50168.1"/>
    </source>
</evidence>
<feature type="compositionally biased region" description="Low complexity" evidence="1">
    <location>
        <begin position="174"/>
        <end position="192"/>
    </location>
</feature>
<sequence>MTNVEIEDVLASIRRLVAGEEAAERSTPRRAAESGAQGAARPAPPAARPAGKLVLTEAHRVPVDAPARPAPPAPSAAKAPSGTSRRLADVMAAADGAAPAPPERAQSETSPGNRAEAPGFPPDETLHAARARRLAEEATEAEAPSDDWPAAPVVDTSAFAALLGAQRQRDESRAAWAPTEAGEEPAAGAFETAPEDEAVEDDDFRANGFEDEAVETEEVAEADPWEDVAEPAPQVSARQRIESTIAELEAAVTFSGDEFEPDGGEQDSTPPTFTRRPSRLHLVVTGSEEAELVEDTPAEGAAPEPAFRHAPEPQPAAERSAPAEPRPRPIDLSRYATDAPAESPDHASDEAVHEPAPTPGQNAAAHPALDEDDELAAYLDNESFLDEEALREMVSSIVREELQGVLGERITRNVRKLVRREIHRILNSQEFD</sequence>
<organism evidence="2 3">
    <name type="scientific">Oceanicola granulosus (strain ATCC BAA-861 / DSM 15982 / KCTC 12143 / HTCC2516)</name>
    <dbReference type="NCBI Taxonomy" id="314256"/>
    <lineage>
        <taxon>Bacteria</taxon>
        <taxon>Pseudomonadati</taxon>
        <taxon>Pseudomonadota</taxon>
        <taxon>Alphaproteobacteria</taxon>
        <taxon>Rhodobacterales</taxon>
        <taxon>Roseobacteraceae</taxon>
        <taxon>Oceanicola</taxon>
    </lineage>
</organism>
<feature type="compositionally biased region" description="Basic and acidic residues" evidence="1">
    <location>
        <begin position="22"/>
        <end position="32"/>
    </location>
</feature>